<keyword evidence="3" id="KW-0698">rRNA processing</keyword>
<evidence type="ECO:0000256" key="4">
    <source>
        <dbReference type="ARBA" id="ARBA00022603"/>
    </source>
</evidence>
<dbReference type="EMBL" id="AB996602">
    <property type="protein sequence ID" value="BAS01725.1"/>
    <property type="molecule type" value="Genomic_DNA"/>
</dbReference>
<dbReference type="PIRSF" id="PIRSF006540">
    <property type="entry name" value="Nop17p"/>
    <property type="match status" value="1"/>
</dbReference>
<geneLocation type="nucleomorph" evidence="9"/>
<keyword evidence="6" id="KW-0694">RNA-binding</keyword>
<reference evidence="9" key="1">
    <citation type="journal article" date="2015" name="Genome Biol. Evol.">
        <title>Nucleomorph Genome Sequences of Two Chlorarachniophytes, Amorphochlora amoebiformis and Lotharella vacuolata.</title>
        <authorList>
            <person name="Suzuki S."/>
            <person name="Shirato S."/>
            <person name="Hirakawa Y."/>
            <person name="Ishida K."/>
        </authorList>
    </citation>
    <scope>NUCLEOTIDE SEQUENCE</scope>
    <source>
        <strain evidence="9">CCMP2058</strain>
    </source>
</reference>
<comment type="similarity">
    <text evidence="1">Belongs to the methyltransferase superfamily. Fibrillarin family.</text>
</comment>
<dbReference type="InterPro" id="IPR000692">
    <property type="entry name" value="Fibrillarin"/>
</dbReference>
<organism evidence="9">
    <name type="scientific">Amorphochlora amoebiformis</name>
    <dbReference type="NCBI Taxonomy" id="1561963"/>
    <lineage>
        <taxon>Eukaryota</taxon>
        <taxon>Sar</taxon>
        <taxon>Rhizaria</taxon>
        <taxon>Cercozoa</taxon>
        <taxon>Chlorarachniophyceae</taxon>
        <taxon>Amorphochlora</taxon>
    </lineage>
</organism>
<dbReference type="InterPro" id="IPR029063">
    <property type="entry name" value="SAM-dependent_MTases_sf"/>
</dbReference>
<protein>
    <recommendedName>
        <fullName evidence="2">rRNA 2'-O-methyltransferase fibrillarin</fullName>
    </recommendedName>
    <alternativeName>
        <fullName evidence="7">Histone-glutamine methyltransferase</fullName>
    </alternativeName>
</protein>
<sequence length="239" mass="27692">MNRFQNKYKSYLLLNHKINGIFLIRGIEDCITTKNLIPGSKTFSETSFILDNSKDNSEFRVWNPFRSKISAAVLNGICRLNIKENDSVLYLGASTGSTISHISDIIGYKGIVFAIEKEQKCSQKLFWSSFKRKNIIPVIEDARFPLRYRMIVPVVDIIIIDISQLDQSRILALNSFFYLRKYGCFLFIIKMNSLNSSSPKEIIISKEIMKLNRMGFHIKEQITLEPFVKDHVLLRGYYI</sequence>
<evidence type="ECO:0000256" key="3">
    <source>
        <dbReference type="ARBA" id="ARBA00022552"/>
    </source>
</evidence>
<evidence type="ECO:0000256" key="6">
    <source>
        <dbReference type="ARBA" id="ARBA00022884"/>
    </source>
</evidence>
<dbReference type="PANTHER" id="PTHR10335:SF17">
    <property type="entry name" value="FIBRILLARIN"/>
    <property type="match status" value="1"/>
</dbReference>
<dbReference type="NCBIfam" id="NF003276">
    <property type="entry name" value="PRK04266.1-2"/>
    <property type="match status" value="1"/>
</dbReference>
<evidence type="ECO:0000256" key="1">
    <source>
        <dbReference type="ARBA" id="ARBA00010632"/>
    </source>
</evidence>
<evidence type="ECO:0000256" key="2">
    <source>
        <dbReference type="ARBA" id="ARBA00015190"/>
    </source>
</evidence>
<keyword evidence="4" id="KW-0489">Methyltransferase</keyword>
<dbReference type="GO" id="GO:0003723">
    <property type="term" value="F:RNA binding"/>
    <property type="evidence" value="ECO:0007669"/>
    <property type="project" value="UniProtKB-KW"/>
</dbReference>
<evidence type="ECO:0000256" key="8">
    <source>
        <dbReference type="ARBA" id="ARBA00047568"/>
    </source>
</evidence>
<dbReference type="SUPFAM" id="SSF53335">
    <property type="entry name" value="S-adenosyl-L-methionine-dependent methyltransferases"/>
    <property type="match status" value="1"/>
</dbReference>
<keyword evidence="9" id="KW-0542">Nucleomorph</keyword>
<evidence type="ECO:0000256" key="5">
    <source>
        <dbReference type="ARBA" id="ARBA00022679"/>
    </source>
</evidence>
<keyword evidence="5" id="KW-0808">Transferase</keyword>
<dbReference type="AlphaFoldDB" id="A0A0H5BKF7"/>
<accession>A0A0H5BKF7</accession>
<dbReference type="GO" id="GO:0000494">
    <property type="term" value="P:box C/D sno(s)RNA 3'-end processing"/>
    <property type="evidence" value="ECO:0007669"/>
    <property type="project" value="TreeGrafter"/>
</dbReference>
<evidence type="ECO:0000313" key="9">
    <source>
        <dbReference type="EMBL" id="BAS01725.1"/>
    </source>
</evidence>
<dbReference type="PRINTS" id="PR00052">
    <property type="entry name" value="FIBRILLARIN"/>
</dbReference>
<proteinExistence type="inferred from homology"/>
<name>A0A0H5BKF7_9EUKA</name>
<dbReference type="Gene3D" id="3.40.50.150">
    <property type="entry name" value="Vaccinia Virus protein VP39"/>
    <property type="match status" value="1"/>
</dbReference>
<dbReference type="Gene3D" id="3.30.200.20">
    <property type="entry name" value="Phosphorylase Kinase, domain 1"/>
    <property type="match status" value="1"/>
</dbReference>
<gene>
    <name evidence="9" type="primary">nop1</name>
</gene>
<dbReference type="GO" id="GO:0008649">
    <property type="term" value="F:rRNA methyltransferase activity"/>
    <property type="evidence" value="ECO:0007669"/>
    <property type="project" value="TreeGrafter"/>
</dbReference>
<dbReference type="GO" id="GO:1990259">
    <property type="term" value="F:histone H2AQ104 methyltransferase activity"/>
    <property type="evidence" value="ECO:0007669"/>
    <property type="project" value="TreeGrafter"/>
</dbReference>
<dbReference type="PANTHER" id="PTHR10335">
    <property type="entry name" value="RRNA 2-O-METHYLTRANSFERASE FIBRILLARIN"/>
    <property type="match status" value="1"/>
</dbReference>
<evidence type="ECO:0000256" key="7">
    <source>
        <dbReference type="ARBA" id="ARBA00032245"/>
    </source>
</evidence>
<dbReference type="Pfam" id="PF01269">
    <property type="entry name" value="Fibrillarin"/>
    <property type="match status" value="1"/>
</dbReference>
<comment type="catalytic activity">
    <reaction evidence="8">
        <text>L-glutaminyl-[histone H2A] + S-adenosyl-L-methionine = N(5)-methyl-L-glutaminyl-[histone H2A] + S-adenosyl-L-homocysteine + H(+)</text>
        <dbReference type="Rhea" id="RHEA:50904"/>
        <dbReference type="Rhea" id="RHEA-COMP:12837"/>
        <dbReference type="Rhea" id="RHEA-COMP:12839"/>
        <dbReference type="ChEBI" id="CHEBI:15378"/>
        <dbReference type="ChEBI" id="CHEBI:30011"/>
        <dbReference type="ChEBI" id="CHEBI:57856"/>
        <dbReference type="ChEBI" id="CHEBI:59789"/>
        <dbReference type="ChEBI" id="CHEBI:61891"/>
    </reaction>
</comment>
<dbReference type="SMART" id="SM01206">
    <property type="entry name" value="Fibrillarin"/>
    <property type="match status" value="1"/>
</dbReference>